<reference evidence="3 4" key="1">
    <citation type="submission" date="2019-05" db="EMBL/GenBank/DDBJ databases">
        <title>Dyadobacter AR-3-8 sp. nov., isolated from arctic soil.</title>
        <authorList>
            <person name="Chaudhary D.K."/>
        </authorList>
    </citation>
    <scope>NUCLEOTIDE SEQUENCE [LARGE SCALE GENOMIC DNA]</scope>
    <source>
        <strain evidence="3 4">AR-3-8</strain>
    </source>
</reference>
<dbReference type="OrthoDB" id="962156at2"/>
<feature type="signal peptide" evidence="2">
    <location>
        <begin position="1"/>
        <end position="20"/>
    </location>
</feature>
<feature type="chain" id="PRO_5020635709" description="DUF4148 domain-containing protein" evidence="2">
    <location>
        <begin position="21"/>
        <end position="139"/>
    </location>
</feature>
<evidence type="ECO:0000313" key="3">
    <source>
        <dbReference type="EMBL" id="TKT91455.1"/>
    </source>
</evidence>
<accession>A0A4U6D4X1</accession>
<proteinExistence type="predicted"/>
<evidence type="ECO:0000256" key="2">
    <source>
        <dbReference type="SAM" id="SignalP"/>
    </source>
</evidence>
<dbReference type="Proteomes" id="UP000304900">
    <property type="component" value="Unassembled WGS sequence"/>
</dbReference>
<organism evidence="3 4">
    <name type="scientific">Dyadobacter frigoris</name>
    <dbReference type="NCBI Taxonomy" id="2576211"/>
    <lineage>
        <taxon>Bacteria</taxon>
        <taxon>Pseudomonadati</taxon>
        <taxon>Bacteroidota</taxon>
        <taxon>Cytophagia</taxon>
        <taxon>Cytophagales</taxon>
        <taxon>Spirosomataceae</taxon>
        <taxon>Dyadobacter</taxon>
    </lineage>
</organism>
<feature type="compositionally biased region" description="Polar residues" evidence="1">
    <location>
        <begin position="120"/>
        <end position="131"/>
    </location>
</feature>
<evidence type="ECO:0008006" key="5">
    <source>
        <dbReference type="Google" id="ProtNLM"/>
    </source>
</evidence>
<dbReference type="AlphaFoldDB" id="A0A4U6D4X1"/>
<dbReference type="RefSeq" id="WP_137340603.1">
    <property type="nucleotide sequence ID" value="NZ_BSQH01000003.1"/>
</dbReference>
<evidence type="ECO:0000313" key="4">
    <source>
        <dbReference type="Proteomes" id="UP000304900"/>
    </source>
</evidence>
<feature type="compositionally biased region" description="Basic and acidic residues" evidence="1">
    <location>
        <begin position="24"/>
        <end position="37"/>
    </location>
</feature>
<name>A0A4U6D4X1_9BACT</name>
<sequence length="139" mass="16469">MKKILLVAAFIAFGLTNASAQYNGRDRDRDYNHDYNRDNAYQNPRDSHGYIVNDMQRDARRQISIGIERGTLNPREASALMHEYERIEARERKFSHRGGLNPREERNLIQDLERLMAETRSMSSRRNNDNWARNPRGRY</sequence>
<feature type="region of interest" description="Disordered" evidence="1">
    <location>
        <begin position="22"/>
        <end position="49"/>
    </location>
</feature>
<keyword evidence="4" id="KW-1185">Reference proteome</keyword>
<protein>
    <recommendedName>
        <fullName evidence="5">DUF4148 domain-containing protein</fullName>
    </recommendedName>
</protein>
<gene>
    <name evidence="3" type="ORF">FDK13_13870</name>
</gene>
<evidence type="ECO:0000256" key="1">
    <source>
        <dbReference type="SAM" id="MobiDB-lite"/>
    </source>
</evidence>
<feature type="region of interest" description="Disordered" evidence="1">
    <location>
        <begin position="119"/>
        <end position="139"/>
    </location>
</feature>
<dbReference type="EMBL" id="SZVO01000006">
    <property type="protein sequence ID" value="TKT91455.1"/>
    <property type="molecule type" value="Genomic_DNA"/>
</dbReference>
<comment type="caution">
    <text evidence="3">The sequence shown here is derived from an EMBL/GenBank/DDBJ whole genome shotgun (WGS) entry which is preliminary data.</text>
</comment>
<keyword evidence="2" id="KW-0732">Signal</keyword>